<name>A0A9N9RVT5_9DIPT</name>
<reference evidence="2" key="2">
    <citation type="submission" date="2022-10" db="EMBL/GenBank/DDBJ databases">
        <authorList>
            <consortium name="ENA_rothamsted_submissions"/>
            <consortium name="culmorum"/>
            <person name="King R."/>
        </authorList>
    </citation>
    <scope>NUCLEOTIDE SEQUENCE</scope>
</reference>
<keyword evidence="3" id="KW-1185">Reference proteome</keyword>
<protein>
    <submittedName>
        <fullName evidence="2">Uncharacterized protein</fullName>
    </submittedName>
</protein>
<keyword evidence="1" id="KW-1133">Transmembrane helix</keyword>
<dbReference type="Proteomes" id="UP001153620">
    <property type="component" value="Chromosome 2"/>
</dbReference>
<gene>
    <name evidence="2" type="ORF">CHIRRI_LOCUS7580</name>
</gene>
<proteinExistence type="predicted"/>
<keyword evidence="1" id="KW-0812">Transmembrane</keyword>
<reference evidence="2" key="1">
    <citation type="submission" date="2022-01" db="EMBL/GenBank/DDBJ databases">
        <authorList>
            <person name="King R."/>
        </authorList>
    </citation>
    <scope>NUCLEOTIDE SEQUENCE</scope>
</reference>
<sequence>MRNKSDVYICLLSVSTIAFYIFSKNLPIHCVFLRKENNGNFQQRNSLNPDNFMINFK</sequence>
<dbReference type="EMBL" id="OU895878">
    <property type="protein sequence ID" value="CAG9804701.1"/>
    <property type="molecule type" value="Genomic_DNA"/>
</dbReference>
<feature type="transmembrane region" description="Helical" evidence="1">
    <location>
        <begin position="7"/>
        <end position="23"/>
    </location>
</feature>
<evidence type="ECO:0000313" key="2">
    <source>
        <dbReference type="EMBL" id="CAG9804701.1"/>
    </source>
</evidence>
<evidence type="ECO:0000256" key="1">
    <source>
        <dbReference type="SAM" id="Phobius"/>
    </source>
</evidence>
<organism evidence="2 3">
    <name type="scientific">Chironomus riparius</name>
    <dbReference type="NCBI Taxonomy" id="315576"/>
    <lineage>
        <taxon>Eukaryota</taxon>
        <taxon>Metazoa</taxon>
        <taxon>Ecdysozoa</taxon>
        <taxon>Arthropoda</taxon>
        <taxon>Hexapoda</taxon>
        <taxon>Insecta</taxon>
        <taxon>Pterygota</taxon>
        <taxon>Neoptera</taxon>
        <taxon>Endopterygota</taxon>
        <taxon>Diptera</taxon>
        <taxon>Nematocera</taxon>
        <taxon>Chironomoidea</taxon>
        <taxon>Chironomidae</taxon>
        <taxon>Chironominae</taxon>
        <taxon>Chironomus</taxon>
    </lineage>
</organism>
<dbReference type="AlphaFoldDB" id="A0A9N9RVT5"/>
<accession>A0A9N9RVT5</accession>
<keyword evidence="1" id="KW-0472">Membrane</keyword>
<evidence type="ECO:0000313" key="3">
    <source>
        <dbReference type="Proteomes" id="UP001153620"/>
    </source>
</evidence>